<evidence type="ECO:0000259" key="5">
    <source>
        <dbReference type="Pfam" id="PF00155"/>
    </source>
</evidence>
<gene>
    <name evidence="6" type="ORF">GYMLUDRAFT_249368</name>
</gene>
<protein>
    <recommendedName>
        <fullName evidence="5">Aminotransferase class I/classII large domain-containing protein</fullName>
    </recommendedName>
</protein>
<dbReference type="OrthoDB" id="2382073at2759"/>
<evidence type="ECO:0000256" key="3">
    <source>
        <dbReference type="ARBA" id="ARBA00022679"/>
    </source>
</evidence>
<dbReference type="Gene3D" id="3.40.640.10">
    <property type="entry name" value="Type I PLP-dependent aspartate aminotransferase-like (Major domain)"/>
    <property type="match status" value="1"/>
</dbReference>
<dbReference type="PANTHER" id="PTHR13693:SF77">
    <property type="entry name" value="8-AMINO-7-OXONONANOATE SYNTHASE"/>
    <property type="match status" value="1"/>
</dbReference>
<reference evidence="6 7" key="1">
    <citation type="submission" date="2014-04" db="EMBL/GenBank/DDBJ databases">
        <title>Evolutionary Origins and Diversification of the Mycorrhizal Mutualists.</title>
        <authorList>
            <consortium name="DOE Joint Genome Institute"/>
            <consortium name="Mycorrhizal Genomics Consortium"/>
            <person name="Kohler A."/>
            <person name="Kuo A."/>
            <person name="Nagy L.G."/>
            <person name="Floudas D."/>
            <person name="Copeland A."/>
            <person name="Barry K.W."/>
            <person name="Cichocki N."/>
            <person name="Veneault-Fourrey C."/>
            <person name="LaButti K."/>
            <person name="Lindquist E.A."/>
            <person name="Lipzen A."/>
            <person name="Lundell T."/>
            <person name="Morin E."/>
            <person name="Murat C."/>
            <person name="Riley R."/>
            <person name="Ohm R."/>
            <person name="Sun H."/>
            <person name="Tunlid A."/>
            <person name="Henrissat B."/>
            <person name="Grigoriev I.V."/>
            <person name="Hibbett D.S."/>
            <person name="Martin F."/>
        </authorList>
    </citation>
    <scope>NUCLEOTIDE SEQUENCE [LARGE SCALE GENOMIC DNA]</scope>
    <source>
        <strain evidence="6 7">FD-317 M1</strain>
    </source>
</reference>
<accession>A0A0D0BIN6</accession>
<name>A0A0D0BIN6_9AGAR</name>
<proteinExistence type="inferred from homology"/>
<dbReference type="PANTHER" id="PTHR13693">
    <property type="entry name" value="CLASS II AMINOTRANSFERASE/8-AMINO-7-OXONONANOATE SYNTHASE"/>
    <property type="match status" value="1"/>
</dbReference>
<evidence type="ECO:0000313" key="7">
    <source>
        <dbReference type="Proteomes" id="UP000053593"/>
    </source>
</evidence>
<dbReference type="InterPro" id="IPR015421">
    <property type="entry name" value="PyrdxlP-dep_Trfase_major"/>
</dbReference>
<keyword evidence="3" id="KW-0808">Transferase</keyword>
<organism evidence="6 7">
    <name type="scientific">Collybiopsis luxurians FD-317 M1</name>
    <dbReference type="NCBI Taxonomy" id="944289"/>
    <lineage>
        <taxon>Eukaryota</taxon>
        <taxon>Fungi</taxon>
        <taxon>Dikarya</taxon>
        <taxon>Basidiomycota</taxon>
        <taxon>Agaricomycotina</taxon>
        <taxon>Agaricomycetes</taxon>
        <taxon>Agaricomycetidae</taxon>
        <taxon>Agaricales</taxon>
        <taxon>Marasmiineae</taxon>
        <taxon>Omphalotaceae</taxon>
        <taxon>Collybiopsis</taxon>
        <taxon>Collybiopsis luxurians</taxon>
    </lineage>
</organism>
<dbReference type="InterPro" id="IPR015424">
    <property type="entry name" value="PyrdxlP-dep_Trfase"/>
</dbReference>
<dbReference type="HOGENOM" id="CLU_015846_3_0_1"/>
<evidence type="ECO:0000256" key="1">
    <source>
        <dbReference type="ARBA" id="ARBA00001933"/>
    </source>
</evidence>
<comment type="cofactor">
    <cofactor evidence="1">
        <name>pyridoxal 5'-phosphate</name>
        <dbReference type="ChEBI" id="CHEBI:597326"/>
    </cofactor>
</comment>
<dbReference type="InterPro" id="IPR015422">
    <property type="entry name" value="PyrdxlP-dep_Trfase_small"/>
</dbReference>
<dbReference type="InterPro" id="IPR004839">
    <property type="entry name" value="Aminotransferase_I/II_large"/>
</dbReference>
<dbReference type="Proteomes" id="UP000053593">
    <property type="component" value="Unassembled WGS sequence"/>
</dbReference>
<dbReference type="GO" id="GO:0009102">
    <property type="term" value="P:biotin biosynthetic process"/>
    <property type="evidence" value="ECO:0007669"/>
    <property type="project" value="TreeGrafter"/>
</dbReference>
<evidence type="ECO:0000256" key="4">
    <source>
        <dbReference type="ARBA" id="ARBA00022898"/>
    </source>
</evidence>
<dbReference type="SUPFAM" id="SSF53383">
    <property type="entry name" value="PLP-dependent transferases"/>
    <property type="match status" value="1"/>
</dbReference>
<evidence type="ECO:0000256" key="2">
    <source>
        <dbReference type="ARBA" id="ARBA00010008"/>
    </source>
</evidence>
<dbReference type="Gene3D" id="3.90.1150.10">
    <property type="entry name" value="Aspartate Aminotransferase, domain 1"/>
    <property type="match status" value="1"/>
</dbReference>
<dbReference type="InterPro" id="IPR050087">
    <property type="entry name" value="AON_synthase_class-II"/>
</dbReference>
<comment type="similarity">
    <text evidence="2">Belongs to the class-II pyridoxal-phosphate-dependent aminotransferase family. BioF subfamily.</text>
</comment>
<evidence type="ECO:0000313" key="6">
    <source>
        <dbReference type="EMBL" id="KIK54651.1"/>
    </source>
</evidence>
<dbReference type="GO" id="GO:0030170">
    <property type="term" value="F:pyridoxal phosphate binding"/>
    <property type="evidence" value="ECO:0007669"/>
    <property type="project" value="InterPro"/>
</dbReference>
<dbReference type="GO" id="GO:0016740">
    <property type="term" value="F:transferase activity"/>
    <property type="evidence" value="ECO:0007669"/>
    <property type="project" value="UniProtKB-KW"/>
</dbReference>
<dbReference type="AlphaFoldDB" id="A0A0D0BIN6"/>
<feature type="domain" description="Aminotransferase class I/classII large" evidence="5">
    <location>
        <begin position="24"/>
        <end position="400"/>
    </location>
</feature>
<keyword evidence="4" id="KW-0663">Pyridoxal phosphate</keyword>
<sequence>MAERHKQGNAFRLQPPVDFANNPFVEFTSNDYLSLSHSSEFKEIFLDKIQKASTLFGAGGARQLLNSVAHTDLESRLAKFFNSPDALLTSGGYNANLAFFGTIPQRGDVTLHDEHIHASIVDGMRAGRARIASFAHNDVAALRDALAEIVEKDKGIRAGINSVFVTVESVYSMDATVAPLPTIVKVLEQALPAGNGYLVVDEAHATGIYGPQGRGFVSMWGLENKCLARLHTFGKALTSMGAVILTTPLVKQFLNNYGRPIIYTASIPHSIVISVNCAFDVLEGPLGARLQAHLLDISTYCIERFRAEMSAHSIPKIILSLPPQYYLPLSTDLTTMPTTTPPHPIIPLMTEFPHQLNDHLSMNRIHVGAVTWPAVPKGKSRIRLSLNAKLSREDIDKLVQVSLQWALDFQKESMKIQKGKL</sequence>
<dbReference type="EMBL" id="KN834814">
    <property type="protein sequence ID" value="KIK54651.1"/>
    <property type="molecule type" value="Genomic_DNA"/>
</dbReference>
<dbReference type="Pfam" id="PF00155">
    <property type="entry name" value="Aminotran_1_2"/>
    <property type="match status" value="1"/>
</dbReference>
<keyword evidence="7" id="KW-1185">Reference proteome</keyword>